<dbReference type="AlphaFoldDB" id="A0A8S1NS42"/>
<evidence type="ECO:0000313" key="2">
    <source>
        <dbReference type="Proteomes" id="UP000692954"/>
    </source>
</evidence>
<accession>A0A8S1NS42</accession>
<reference evidence="1" key="1">
    <citation type="submission" date="2021-01" db="EMBL/GenBank/DDBJ databases">
        <authorList>
            <consortium name="Genoscope - CEA"/>
            <person name="William W."/>
        </authorList>
    </citation>
    <scope>NUCLEOTIDE SEQUENCE</scope>
</reference>
<comment type="caution">
    <text evidence="1">The sequence shown here is derived from an EMBL/GenBank/DDBJ whole genome shotgun (WGS) entry which is preliminary data.</text>
</comment>
<dbReference type="EMBL" id="CAJJDN010000054">
    <property type="protein sequence ID" value="CAD8089734.1"/>
    <property type="molecule type" value="Genomic_DNA"/>
</dbReference>
<evidence type="ECO:0000313" key="1">
    <source>
        <dbReference type="EMBL" id="CAD8089734.1"/>
    </source>
</evidence>
<dbReference type="OrthoDB" id="8963340at2759"/>
<dbReference type="Proteomes" id="UP000692954">
    <property type="component" value="Unassembled WGS sequence"/>
</dbReference>
<gene>
    <name evidence="1" type="ORF">PSON_ATCC_30995.1.T0540282</name>
</gene>
<protein>
    <submittedName>
        <fullName evidence="1">Uncharacterized protein</fullName>
    </submittedName>
</protein>
<keyword evidence="2" id="KW-1185">Reference proteome</keyword>
<sequence>MTDILKNPKVRQLIYDLVGGCKNQTATILEMTIVQIYTADEGKHKFHRCNIAGILCFLIDRREGKCFYLRVYDPLNLQVLFSMELCYGIKDFWQPIHGISNFQSIPIQKQKKQMLKLKNMRRRKRNLKNQRKRRGQFKVHLKIFLD</sequence>
<organism evidence="1 2">
    <name type="scientific">Paramecium sonneborni</name>
    <dbReference type="NCBI Taxonomy" id="65129"/>
    <lineage>
        <taxon>Eukaryota</taxon>
        <taxon>Sar</taxon>
        <taxon>Alveolata</taxon>
        <taxon>Ciliophora</taxon>
        <taxon>Intramacronucleata</taxon>
        <taxon>Oligohymenophorea</taxon>
        <taxon>Peniculida</taxon>
        <taxon>Parameciidae</taxon>
        <taxon>Paramecium</taxon>
    </lineage>
</organism>
<proteinExistence type="predicted"/>
<name>A0A8S1NS42_9CILI</name>